<dbReference type="GO" id="GO:0005886">
    <property type="term" value="C:plasma membrane"/>
    <property type="evidence" value="ECO:0007669"/>
    <property type="project" value="InterPro"/>
</dbReference>
<protein>
    <submittedName>
        <fullName evidence="2">Calcium upTake</fullName>
    </submittedName>
</protein>
<feature type="transmembrane region" description="Helical" evidence="1">
    <location>
        <begin position="310"/>
        <end position="331"/>
    </location>
</feature>
<evidence type="ECO:0000313" key="2">
    <source>
        <dbReference type="EMBL" id="CCA40618.2"/>
    </source>
</evidence>
<name>F2QYZ0_KOMPC</name>
<evidence type="ECO:0000313" key="3">
    <source>
        <dbReference type="Proteomes" id="UP000006853"/>
    </source>
</evidence>
<dbReference type="GO" id="GO:0031505">
    <property type="term" value="P:fungal-type cell wall organization"/>
    <property type="evidence" value="ECO:0007669"/>
    <property type="project" value="TreeGrafter"/>
</dbReference>
<dbReference type="Proteomes" id="UP000006853">
    <property type="component" value="Chromosome 4"/>
</dbReference>
<proteinExistence type="predicted"/>
<dbReference type="AlphaFoldDB" id="F2QYZ0"/>
<reference key="2">
    <citation type="submission" date="2011-04" db="EMBL/GenBank/DDBJ databases">
        <title>High-quality genome sequence of Pichia pastoris CBS 7435.</title>
        <authorList>
            <person name="Kueberl A."/>
            <person name="Schneider J."/>
            <person name="Thallinger G.G."/>
            <person name="Anderl I."/>
            <person name="Wibberg D."/>
            <person name="Hajek T."/>
            <person name="Jaenicke S."/>
            <person name="Brinkrolf K."/>
            <person name="Goesmann A."/>
            <person name="Szczepanowski R."/>
            <person name="Puehler A."/>
            <person name="Schwab H."/>
            <person name="Glieder A."/>
            <person name="Pichler H."/>
        </authorList>
    </citation>
    <scope>NUCLEOTIDE SEQUENCE</scope>
    <source>
        <strain>CBS 7435</strain>
    </source>
</reference>
<gene>
    <name evidence="2" type="primary">ECM7</name>
    <name evidence="2" type="ordered locus">PP7435_Chr4-0451</name>
</gene>
<feature type="transmembrane region" description="Helical" evidence="1">
    <location>
        <begin position="222"/>
        <end position="243"/>
    </location>
</feature>
<evidence type="ECO:0000256" key="1">
    <source>
        <dbReference type="SAM" id="Phobius"/>
    </source>
</evidence>
<accession>F2QYZ0</accession>
<keyword evidence="1" id="KW-0812">Transmembrane</keyword>
<dbReference type="InterPro" id="IPR009571">
    <property type="entry name" value="SUR7/Rim9-like_fungi"/>
</dbReference>
<dbReference type="PANTHER" id="PTHR28019:SF6">
    <property type="entry name" value="PROTEIN ECM7"/>
    <property type="match status" value="1"/>
</dbReference>
<reference evidence="2 3" key="1">
    <citation type="journal article" date="2011" name="J. Biotechnol.">
        <title>High-quality genome sequence of Pichia pastoris CBS7435.</title>
        <authorList>
            <person name="Kuberl A."/>
            <person name="Schneider J."/>
            <person name="Thallinger G.G."/>
            <person name="Anderl I."/>
            <person name="Wibberg D."/>
            <person name="Hajek T."/>
            <person name="Jaenicke S."/>
            <person name="Brinkrolf K."/>
            <person name="Goesmann A."/>
            <person name="Szczepanowski R."/>
            <person name="Puhler A."/>
            <person name="Schwab H."/>
            <person name="Glieder A."/>
            <person name="Pichler H."/>
        </authorList>
    </citation>
    <scope>NUCLEOTIDE SEQUENCE [LARGE SCALE GENOMIC DNA]</scope>
    <source>
        <strain evidence="3">ATCC 76273 / CBS 7435 / CECT 11047 / NRRL Y-11430 / Wegner 21-1</strain>
    </source>
</reference>
<dbReference type="GO" id="GO:0051285">
    <property type="term" value="C:cell cortex of cell tip"/>
    <property type="evidence" value="ECO:0007669"/>
    <property type="project" value="TreeGrafter"/>
</dbReference>
<dbReference type="Pfam" id="PF06687">
    <property type="entry name" value="SUR7"/>
    <property type="match status" value="1"/>
</dbReference>
<dbReference type="HOGENOM" id="CLU_748235_0_0_1"/>
<dbReference type="InterPro" id="IPR052413">
    <property type="entry name" value="SUR7_domain"/>
</dbReference>
<reference evidence="2 3" key="3">
    <citation type="journal article" date="2016" name="FEMS Yeast Res.">
        <title>Curation of the genome annotation of Pichia pastoris (Komagataella phaffii) CBS7435 from gene level to protein function.</title>
        <authorList>
            <person name="Valli M."/>
            <person name="Tatto N.E."/>
            <person name="Peymann A."/>
            <person name="Gruber C."/>
            <person name="Landes N."/>
            <person name="Ekker H."/>
            <person name="Thallinger G.G."/>
            <person name="Mattanovich D."/>
            <person name="Gasser B."/>
            <person name="Graf A.B."/>
        </authorList>
    </citation>
    <scope>GENOME REANNOTATION</scope>
    <source>
        <strain evidence="2 3">ATCC 76273 / CBS 7435 / CECT 11047 / NRRL Y-11430 / Wegner 21-1</strain>
    </source>
</reference>
<dbReference type="EMBL" id="FR839631">
    <property type="protein sequence ID" value="CCA40618.2"/>
    <property type="molecule type" value="Genomic_DNA"/>
</dbReference>
<keyword evidence="3" id="KW-1185">Reference proteome</keyword>
<organism evidence="2 3">
    <name type="scientific">Komagataella phaffii (strain ATCC 76273 / CBS 7435 / CECT 11047 / NRRL Y-11430 / Wegner 21-1)</name>
    <name type="common">Yeast</name>
    <name type="synonym">Pichia pastoris</name>
    <dbReference type="NCBI Taxonomy" id="981350"/>
    <lineage>
        <taxon>Eukaryota</taxon>
        <taxon>Fungi</taxon>
        <taxon>Dikarya</taxon>
        <taxon>Ascomycota</taxon>
        <taxon>Saccharomycotina</taxon>
        <taxon>Pichiomycetes</taxon>
        <taxon>Pichiales</taxon>
        <taxon>Pichiaceae</taxon>
        <taxon>Komagataella</taxon>
    </lineage>
</organism>
<keyword evidence="1" id="KW-0472">Membrane</keyword>
<feature type="transmembrane region" description="Helical" evidence="1">
    <location>
        <begin position="44"/>
        <end position="63"/>
    </location>
</feature>
<sequence length="420" mass="47278">MMLPSMSQYLSPTMKYRCKSILYTIERPFKNLTVRARVLQICRLSLSVLVMTLVLVQLIGPFLNPTKIYLARLECSHVDLSNGLFNTLRDSVSTNSEDLSGQLGPGLTASEIKLLSAYAMKQVEDAPQFILSNLLNWCFGTYNNHSLIDQHYHENRITSMQCTKKDFNYNFDYRGELSSVGLQIILSYAYKLETKITSPNDQYTPDKKYFSTIQKRQSLNKLATALLLLGICLQFVLLVSALVMYSHRGSARDDKSVNINFRSFLSSIAIGSFASLATAIIALLVMYSNISQDVENELSQFGLSVHLGPVFFKVGWVIVSASCLLAFLWAFPTWCGAPTRKAENPDTKANEKPAQLLFPSDEHSYRDSLGTSVDISLDERLQYQYPTVPVVTTTLPSYSKGFEDNDYSLIENRKNSRSLV</sequence>
<dbReference type="PANTHER" id="PTHR28019">
    <property type="entry name" value="CELL MEMBRANE PROTEIN YLR413W-RELATED"/>
    <property type="match status" value="1"/>
</dbReference>
<feature type="transmembrane region" description="Helical" evidence="1">
    <location>
        <begin position="264"/>
        <end position="290"/>
    </location>
</feature>
<keyword evidence="1" id="KW-1133">Transmembrane helix</keyword>